<feature type="region of interest" description="Disordered" evidence="1">
    <location>
        <begin position="1"/>
        <end position="48"/>
    </location>
</feature>
<keyword evidence="3" id="KW-1185">Reference proteome</keyword>
<proteinExistence type="predicted"/>
<evidence type="ECO:0000313" key="2">
    <source>
        <dbReference type="EMBL" id="KAK3255700.1"/>
    </source>
</evidence>
<protein>
    <submittedName>
        <fullName evidence="2">Uncharacterized protein</fullName>
    </submittedName>
</protein>
<dbReference type="EMBL" id="LGRX02022369">
    <property type="protein sequence ID" value="KAK3255700.1"/>
    <property type="molecule type" value="Genomic_DNA"/>
</dbReference>
<evidence type="ECO:0000313" key="3">
    <source>
        <dbReference type="Proteomes" id="UP001190700"/>
    </source>
</evidence>
<reference evidence="2 3" key="1">
    <citation type="journal article" date="2015" name="Genome Biol. Evol.">
        <title>Comparative Genomics of a Bacterivorous Green Alga Reveals Evolutionary Causalities and Consequences of Phago-Mixotrophic Mode of Nutrition.</title>
        <authorList>
            <person name="Burns J.A."/>
            <person name="Paasch A."/>
            <person name="Narechania A."/>
            <person name="Kim E."/>
        </authorList>
    </citation>
    <scope>NUCLEOTIDE SEQUENCE [LARGE SCALE GENOMIC DNA]</scope>
    <source>
        <strain evidence="2 3">PLY_AMNH</strain>
    </source>
</reference>
<feature type="compositionally biased region" description="Polar residues" evidence="1">
    <location>
        <begin position="36"/>
        <end position="48"/>
    </location>
</feature>
<accession>A0AAE0F9X4</accession>
<dbReference type="AlphaFoldDB" id="A0AAE0F9X4"/>
<sequence>MRGQDGMPTGVAGTTTSTTRIDMDNTETPGDLVPVTTETWGDASPNSRMRNSAQKAFVLAKVRPEGESRVLEVTDMAERWQPTQLQDSADVQESPNMSITVTVRSVGVLAVESSKGGARELVYLHGEVLHLVVSSSESRRDLNLTIQGIQVRCPTLPYHPRLPSSTAASPAT</sequence>
<name>A0AAE0F9X4_9CHLO</name>
<gene>
    <name evidence="2" type="ORF">CYMTET_35130</name>
</gene>
<comment type="caution">
    <text evidence="2">The sequence shown here is derived from an EMBL/GenBank/DDBJ whole genome shotgun (WGS) entry which is preliminary data.</text>
</comment>
<organism evidence="2 3">
    <name type="scientific">Cymbomonas tetramitiformis</name>
    <dbReference type="NCBI Taxonomy" id="36881"/>
    <lineage>
        <taxon>Eukaryota</taxon>
        <taxon>Viridiplantae</taxon>
        <taxon>Chlorophyta</taxon>
        <taxon>Pyramimonadophyceae</taxon>
        <taxon>Pyramimonadales</taxon>
        <taxon>Pyramimonadaceae</taxon>
        <taxon>Cymbomonas</taxon>
    </lineage>
</organism>
<evidence type="ECO:0000256" key="1">
    <source>
        <dbReference type="SAM" id="MobiDB-lite"/>
    </source>
</evidence>
<dbReference type="Proteomes" id="UP001190700">
    <property type="component" value="Unassembled WGS sequence"/>
</dbReference>